<evidence type="ECO:0000313" key="3">
    <source>
        <dbReference type="EMBL" id="ACY76151.1"/>
    </source>
</evidence>
<evidence type="ECO:0000313" key="5">
    <source>
        <dbReference type="Proteomes" id="UP000013923"/>
    </source>
</evidence>
<dbReference type="GO" id="GO:0016740">
    <property type="term" value="F:transferase activity"/>
    <property type="evidence" value="ECO:0007669"/>
    <property type="project" value="UniProtKB-KW"/>
</dbReference>
<organism evidence="2 4">
    <name type="scientific">Prochlorococcus phage P-SSM2</name>
    <dbReference type="NCBI Taxonomy" id="268746"/>
    <lineage>
        <taxon>Viruses</taxon>
        <taxon>Duplodnaviria</taxon>
        <taxon>Heunggongvirae</taxon>
        <taxon>Uroviricota</taxon>
        <taxon>Caudoviricetes</taxon>
        <taxon>Pantevenvirales</taxon>
        <taxon>Kyanoviridae</taxon>
        <taxon>Salacisavirus</taxon>
        <taxon>Salacisavirus pssm2</taxon>
    </lineage>
</organism>
<dbReference type="EMBL" id="AY939844">
    <property type="protein sequence ID" value="AAX44648.1"/>
    <property type="molecule type" value="Genomic_DNA"/>
</dbReference>
<dbReference type="Proteomes" id="UP000000991">
    <property type="component" value="Segment"/>
</dbReference>
<organismHost>
    <name type="scientific">Prochlorococcus</name>
    <dbReference type="NCBI Taxonomy" id="1218"/>
</organismHost>
<dbReference type="Proteomes" id="UP000013923">
    <property type="component" value="Genome"/>
</dbReference>
<name>Q58M84_BPPRM</name>
<keyword evidence="2" id="KW-0808">Transferase</keyword>
<reference evidence="2 4" key="3">
    <citation type="journal article" date="2010" name="Environ. Microbiol.">
        <title>Genomic analysis of oceanic cyanobacterial myoviruses compared with T4-like myoviruses from diverse hosts and environments.</title>
        <authorList>
            <person name="Sullivan M.B."/>
            <person name="Huang K.H."/>
            <person name="Ignacio-Espinoza J.C."/>
            <person name="Berlin A.M."/>
            <person name="Kelly L."/>
            <person name="Weigele P.R."/>
            <person name="DeFrancesco A.S."/>
            <person name="Kern S.E."/>
            <person name="Thompson L.R."/>
            <person name="Young S."/>
            <person name="Yandava C."/>
            <person name="Fu R."/>
            <person name="Krastins B."/>
            <person name="Chase M."/>
            <person name="Sarracino D."/>
            <person name="Osburne M.S."/>
            <person name="Henn M.R."/>
            <person name="Chisholm S.W."/>
        </authorList>
    </citation>
    <scope>NUCLEOTIDE SEQUENCE [LARGE SCALE GENOMIC DNA]</scope>
</reference>
<reference evidence="2 4" key="1">
    <citation type="journal article" date="2005" name="PLoS Biol.">
        <title>Three Prochlorococcus cyanophage genomes: signature features and ecological interpretations.</title>
        <authorList>
            <person name="Sullivan M.B."/>
            <person name="Coleman M.L."/>
            <person name="Weigele P."/>
            <person name="Rohwer F."/>
            <person name="Chisholm S.W."/>
        </authorList>
    </citation>
    <scope>NUCLEOTIDE SEQUENCE</scope>
</reference>
<evidence type="ECO:0000259" key="1">
    <source>
        <dbReference type="Pfam" id="PF01755"/>
    </source>
</evidence>
<sequence>MDKNKASSKLKGFPHVYCINLDGEPHRWESMKTMLEYWEVENYTRISAYDGREDDLSDILKGRYPDSMTGGEVGCTTSHLKALKEFLKTDQPCAIVMEDDCDLSPVAHWGFTWKDFFSKIPYDYDVIQLAIINPAQVHLQMHRRFVNDFSTACYLITRHHAEKLVRLHCRGEDKYKLDQGVKPRAVADDLIYNSGNTFAMPLFLYKIELGSSIHDIHINVFHKTSYEGLWQFWRNESPNITDWNALFSYDPYFNRIPPGFEGK</sequence>
<protein>
    <submittedName>
        <fullName evidence="2">Glycosyltransferase family 25</fullName>
    </submittedName>
</protein>
<dbReference type="RefSeq" id="YP_214502.1">
    <property type="nucleotide sequence ID" value="NC_006883.2"/>
</dbReference>
<dbReference type="InterPro" id="IPR002654">
    <property type="entry name" value="Glyco_trans_25"/>
</dbReference>
<dbReference type="CAZy" id="GT25">
    <property type="family name" value="Glycosyltransferase Family 25"/>
</dbReference>
<accession>Q58M84</accession>
<dbReference type="CDD" id="cd06532">
    <property type="entry name" value="Glyco_transf_25"/>
    <property type="match status" value="1"/>
</dbReference>
<reference evidence="3 5" key="2">
    <citation type="submission" date="2009-10" db="EMBL/GenBank/DDBJ databases">
        <title>The Genome Sequence of Prochlorococcus phage P-SSM2.</title>
        <authorList>
            <consortium name="The Broad Institute Genome Sequencing Platform"/>
            <person name="Henn M.R."/>
            <person name="Sullivan M.S."/>
            <person name="Osburne M.S."/>
            <person name="Levin J."/>
            <person name="Malboeuf C."/>
            <person name="Casali M."/>
            <person name="Russ C."/>
            <person name="Lennon N."/>
            <person name="Chapman S.B."/>
            <person name="Erlich R."/>
            <person name="Young S.K."/>
            <person name="Koehrsen M."/>
            <person name="Yandava C."/>
            <person name="Zeng Q."/>
            <person name="Alvarado L."/>
            <person name="Anderson S."/>
            <person name="Berlin A."/>
            <person name="Borenstein D."/>
            <person name="Chen Z."/>
            <person name="Engels R."/>
            <person name="Freedman E."/>
            <person name="Gellesch M."/>
            <person name="Goldberg J."/>
            <person name="Green L."/>
            <person name="Griggs A."/>
            <person name="Gujja S."/>
            <person name="Heilman E.R."/>
            <person name="Heiman D."/>
            <person name="Hepburn T."/>
            <person name="Howarth C."/>
            <person name="Jen D."/>
            <person name="Larson L."/>
            <person name="Lewis B."/>
            <person name="Mehta T."/>
            <person name="Park D."/>
            <person name="Pearson M."/>
            <person name="Richards J."/>
            <person name="Rizzolo K."/>
            <person name="Roberts A."/>
            <person name="Ryan E."/>
            <person name="Saif S."/>
            <person name="Shea T."/>
            <person name="Shenoy N."/>
            <person name="Sisk P."/>
            <person name="Stolte C."/>
            <person name="Sykes S."/>
            <person name="Walk T."/>
            <person name="White J."/>
            <person name="Yu Q."/>
            <person name="Coleman M.L."/>
            <person name="Huang K.H."/>
            <person name="Weigele P.R."/>
            <person name="DeFrancesco A.S."/>
            <person name="Kern S.E."/>
            <person name="Thompson L.R."/>
            <person name="Fu R."/>
            <person name="Hombeck B."/>
            <person name="Chisholm S.W."/>
            <person name="Haas B."/>
            <person name="Nusbaum C."/>
            <person name="Birren B."/>
        </authorList>
    </citation>
    <scope>NUCLEOTIDE SEQUENCE [LARGE SCALE GENOMIC DNA]</scope>
    <source>
        <strain evidence="3">P-SSM2</strain>
    </source>
</reference>
<dbReference type="EMBL" id="GU071092">
    <property type="protein sequence ID" value="ACY76151.1"/>
    <property type="molecule type" value="Genomic_DNA"/>
</dbReference>
<evidence type="ECO:0000313" key="2">
    <source>
        <dbReference type="EMBL" id="AAX44648.1"/>
    </source>
</evidence>
<keyword evidence="4" id="KW-1185">Reference proteome</keyword>
<evidence type="ECO:0000313" key="4">
    <source>
        <dbReference type="Proteomes" id="UP000000991"/>
    </source>
</evidence>
<dbReference type="KEGG" id="vg:3294456"/>
<proteinExistence type="predicted"/>
<dbReference type="OrthoDB" id="9859at10239"/>
<dbReference type="Pfam" id="PF01755">
    <property type="entry name" value="Glyco_transf_25"/>
    <property type="match status" value="1"/>
</dbReference>
<dbReference type="GeneID" id="3294456"/>
<feature type="domain" description="Glycosyl transferase family 25" evidence="1">
    <location>
        <begin position="14"/>
        <end position="167"/>
    </location>
</feature>
<gene>
    <name evidence="3" type="ORF">PCMG_00275</name>
    <name evidence="2" type="ORF">PSSM2_271</name>
</gene>